<dbReference type="InterPro" id="IPR013094">
    <property type="entry name" value="AB_hydrolase_3"/>
</dbReference>
<dbReference type="Pfam" id="PF07859">
    <property type="entry name" value="Abhydrolase_3"/>
    <property type="match status" value="1"/>
</dbReference>
<keyword evidence="4" id="KW-1185">Reference proteome</keyword>
<dbReference type="PANTHER" id="PTHR48081">
    <property type="entry name" value="AB HYDROLASE SUPERFAMILY PROTEIN C4A8.06C"/>
    <property type="match status" value="1"/>
</dbReference>
<evidence type="ECO:0000313" key="3">
    <source>
        <dbReference type="EMBL" id="GAA1947673.1"/>
    </source>
</evidence>
<evidence type="ECO:0000256" key="1">
    <source>
        <dbReference type="ARBA" id="ARBA00022801"/>
    </source>
</evidence>
<dbReference type="SUPFAM" id="SSF53474">
    <property type="entry name" value="alpha/beta-Hydrolases"/>
    <property type="match status" value="1"/>
</dbReference>
<dbReference type="Proteomes" id="UP001500571">
    <property type="component" value="Unassembled WGS sequence"/>
</dbReference>
<evidence type="ECO:0000313" key="4">
    <source>
        <dbReference type="Proteomes" id="UP001500571"/>
    </source>
</evidence>
<dbReference type="InterPro" id="IPR029058">
    <property type="entry name" value="AB_hydrolase_fold"/>
</dbReference>
<comment type="caution">
    <text evidence="3">The sequence shown here is derived from an EMBL/GenBank/DDBJ whole genome shotgun (WGS) entry which is preliminary data.</text>
</comment>
<feature type="domain" description="Alpha/beta hydrolase fold-3" evidence="2">
    <location>
        <begin position="79"/>
        <end position="293"/>
    </location>
</feature>
<name>A0ABN2Q9K3_9ACTN</name>
<gene>
    <name evidence="3" type="ORF">GCM10009798_03490</name>
</gene>
<proteinExistence type="predicted"/>
<accession>A0ABN2Q9K3</accession>
<dbReference type="EMBL" id="BAAAPB010000001">
    <property type="protein sequence ID" value="GAA1947673.1"/>
    <property type="molecule type" value="Genomic_DNA"/>
</dbReference>
<protein>
    <submittedName>
        <fullName evidence="3">Alpha/beta hydrolase</fullName>
    </submittedName>
</protein>
<keyword evidence="1 3" id="KW-0378">Hydrolase</keyword>
<dbReference type="RefSeq" id="WP_344041783.1">
    <property type="nucleotide sequence ID" value="NZ_BAAAPB010000001.1"/>
</dbReference>
<dbReference type="Gene3D" id="3.40.50.1820">
    <property type="entry name" value="alpha/beta hydrolase"/>
    <property type="match status" value="1"/>
</dbReference>
<dbReference type="InterPro" id="IPR050300">
    <property type="entry name" value="GDXG_lipolytic_enzyme"/>
</dbReference>
<sequence length="323" mass="34296">MSVHPSYAERFGLLDGIDSFDELMSDPALEERFHAFMQWRDAAPAPDVATRDTTVAGPHGPVPVRVYTPAGPRGDLPCLVWMHGGAFMMGDLDMPEADRTAREVCARAGAVVVSVDYRLAVGGVDHPVPLDDVLAVVRWVRDGATDLGVDDARVSVGGASAGGNLATAAVLRLRDEDRWQPATLLPAYGVFHPVLPPGSREIDELMVEVPNLLRFTEKETAGITANYVGGPPESADGYAMPALADLTGLCPVVMVDAQYDDLRRSQEPFLEALAGAGVPATRHLVPGVLHGFLNLPADVEPVGRAFQLIADVVATPATVVPLV</sequence>
<evidence type="ECO:0000259" key="2">
    <source>
        <dbReference type="Pfam" id="PF07859"/>
    </source>
</evidence>
<reference evidence="3 4" key="1">
    <citation type="journal article" date="2019" name="Int. J. Syst. Evol. Microbiol.">
        <title>The Global Catalogue of Microorganisms (GCM) 10K type strain sequencing project: providing services to taxonomists for standard genome sequencing and annotation.</title>
        <authorList>
            <consortium name="The Broad Institute Genomics Platform"/>
            <consortium name="The Broad Institute Genome Sequencing Center for Infectious Disease"/>
            <person name="Wu L."/>
            <person name="Ma J."/>
        </authorList>
    </citation>
    <scope>NUCLEOTIDE SEQUENCE [LARGE SCALE GENOMIC DNA]</scope>
    <source>
        <strain evidence="3 4">JCM 15309</strain>
    </source>
</reference>
<dbReference type="PANTHER" id="PTHR48081:SF8">
    <property type="entry name" value="ALPHA_BETA HYDROLASE FOLD-3 DOMAIN-CONTAINING PROTEIN-RELATED"/>
    <property type="match status" value="1"/>
</dbReference>
<organism evidence="3 4">
    <name type="scientific">Nocardioides panacihumi</name>
    <dbReference type="NCBI Taxonomy" id="400774"/>
    <lineage>
        <taxon>Bacteria</taxon>
        <taxon>Bacillati</taxon>
        <taxon>Actinomycetota</taxon>
        <taxon>Actinomycetes</taxon>
        <taxon>Propionibacteriales</taxon>
        <taxon>Nocardioidaceae</taxon>
        <taxon>Nocardioides</taxon>
    </lineage>
</organism>
<dbReference type="GO" id="GO:0016787">
    <property type="term" value="F:hydrolase activity"/>
    <property type="evidence" value="ECO:0007669"/>
    <property type="project" value="UniProtKB-KW"/>
</dbReference>